<comment type="subcellular location">
    <subcellularLocation>
        <location evidence="1">Cell membrane</location>
        <topology evidence="1">Peripheral membrane protein</topology>
    </subcellularLocation>
</comment>
<keyword evidence="6" id="KW-0547">Nucleotide-binding</keyword>
<evidence type="ECO:0000256" key="4">
    <source>
        <dbReference type="ARBA" id="ARBA00022475"/>
    </source>
</evidence>
<keyword evidence="9" id="KW-0472">Membrane</keyword>
<keyword evidence="8" id="KW-1278">Translocase</keyword>
<gene>
    <name evidence="11" type="ORF">RH857_00240</name>
</gene>
<dbReference type="PANTHER" id="PTHR43297">
    <property type="entry name" value="OLIGOPEPTIDE TRANSPORT ATP-BINDING PROTEIN APPD"/>
    <property type="match status" value="1"/>
</dbReference>
<dbReference type="SMART" id="SM00382">
    <property type="entry name" value="AAA"/>
    <property type="match status" value="1"/>
</dbReference>
<proteinExistence type="inferred from homology"/>
<protein>
    <submittedName>
        <fullName evidence="11">ABC transporter ATP-binding protein</fullName>
    </submittedName>
</protein>
<sequence>MTASTHTEPLVKVTDLAVNLPTGRRSSVDAVTQVSLEIHPGEKVGIIGESGSGKSVTGRAVAGLLPTSPRVKIQGSILVDGEEMVGAPAEAWRQVRTHKVGMIFQDPLTYLNPVMRVGRQVEESIAPRRWKNRDPQVRTQALEFLELAGFPDPPSVARRYPHELSGGMRQRVLIAIAIAKCPRLLIADEPTTALDATVQKRVLETLHNTVEETGTSLILISHDIGVVASMTERIYVMYRGRVVESGTTHQILTAPEHPYTQALLRSVRSLSEPDVELYSIPLELRRQLAMEEAV</sequence>
<evidence type="ECO:0000256" key="1">
    <source>
        <dbReference type="ARBA" id="ARBA00004202"/>
    </source>
</evidence>
<keyword evidence="4" id="KW-1003">Cell membrane</keyword>
<dbReference type="Pfam" id="PF08352">
    <property type="entry name" value="oligo_HPY"/>
    <property type="match status" value="1"/>
</dbReference>
<evidence type="ECO:0000256" key="8">
    <source>
        <dbReference type="ARBA" id="ARBA00022967"/>
    </source>
</evidence>
<keyword evidence="7 11" id="KW-0067">ATP-binding</keyword>
<evidence type="ECO:0000313" key="12">
    <source>
        <dbReference type="Proteomes" id="UP001260872"/>
    </source>
</evidence>
<dbReference type="GO" id="GO:0005524">
    <property type="term" value="F:ATP binding"/>
    <property type="evidence" value="ECO:0007669"/>
    <property type="project" value="UniProtKB-KW"/>
</dbReference>
<reference evidence="12" key="1">
    <citation type="submission" date="2023-07" db="EMBL/GenBank/DDBJ databases">
        <title>Description of three actinobacteria isolated from air of manufacturing shop in a pharmaceutical factory.</title>
        <authorList>
            <person name="Zhang D.-F."/>
        </authorList>
    </citation>
    <scope>NUCLEOTIDE SEQUENCE [LARGE SCALE GENOMIC DNA]</scope>
    <source>
        <strain evidence="12">CCTCC AB 207010</strain>
    </source>
</reference>
<accession>A0ABU1FPK7</accession>
<keyword evidence="3" id="KW-0813">Transport</keyword>
<evidence type="ECO:0000256" key="6">
    <source>
        <dbReference type="ARBA" id="ARBA00022741"/>
    </source>
</evidence>
<dbReference type="EMBL" id="JAVKGT010000001">
    <property type="protein sequence ID" value="MDR5710571.1"/>
    <property type="molecule type" value="Genomic_DNA"/>
</dbReference>
<dbReference type="InterPro" id="IPR050388">
    <property type="entry name" value="ABC_Ni/Peptide_Import"/>
</dbReference>
<dbReference type="InterPro" id="IPR003439">
    <property type="entry name" value="ABC_transporter-like_ATP-bd"/>
</dbReference>
<dbReference type="Pfam" id="PF00005">
    <property type="entry name" value="ABC_tran"/>
    <property type="match status" value="1"/>
</dbReference>
<evidence type="ECO:0000256" key="3">
    <source>
        <dbReference type="ARBA" id="ARBA00022448"/>
    </source>
</evidence>
<dbReference type="InterPro" id="IPR003593">
    <property type="entry name" value="AAA+_ATPase"/>
</dbReference>
<dbReference type="InterPro" id="IPR013563">
    <property type="entry name" value="Oligopep_ABC_C"/>
</dbReference>
<evidence type="ECO:0000259" key="10">
    <source>
        <dbReference type="PROSITE" id="PS50893"/>
    </source>
</evidence>
<feature type="domain" description="ABC transporter" evidence="10">
    <location>
        <begin position="11"/>
        <end position="264"/>
    </location>
</feature>
<keyword evidence="5" id="KW-0997">Cell inner membrane</keyword>
<dbReference type="PANTHER" id="PTHR43297:SF14">
    <property type="entry name" value="ATPASE AAA-TYPE CORE DOMAIN-CONTAINING PROTEIN"/>
    <property type="match status" value="1"/>
</dbReference>
<dbReference type="RefSeq" id="WP_310535962.1">
    <property type="nucleotide sequence ID" value="NZ_BAAAOC010000008.1"/>
</dbReference>
<evidence type="ECO:0000313" key="11">
    <source>
        <dbReference type="EMBL" id="MDR5710571.1"/>
    </source>
</evidence>
<evidence type="ECO:0000256" key="5">
    <source>
        <dbReference type="ARBA" id="ARBA00022519"/>
    </source>
</evidence>
<dbReference type="Gene3D" id="3.40.50.300">
    <property type="entry name" value="P-loop containing nucleotide triphosphate hydrolases"/>
    <property type="match status" value="1"/>
</dbReference>
<evidence type="ECO:0000256" key="7">
    <source>
        <dbReference type="ARBA" id="ARBA00022840"/>
    </source>
</evidence>
<dbReference type="PROSITE" id="PS00211">
    <property type="entry name" value="ABC_TRANSPORTER_1"/>
    <property type="match status" value="1"/>
</dbReference>
<evidence type="ECO:0000256" key="2">
    <source>
        <dbReference type="ARBA" id="ARBA00005417"/>
    </source>
</evidence>
<keyword evidence="12" id="KW-1185">Reference proteome</keyword>
<comment type="similarity">
    <text evidence="2">Belongs to the ABC transporter superfamily.</text>
</comment>
<name>A0ABU1FPK7_9MICC</name>
<comment type="caution">
    <text evidence="11">The sequence shown here is derived from an EMBL/GenBank/DDBJ whole genome shotgun (WGS) entry which is preliminary data.</text>
</comment>
<dbReference type="InterPro" id="IPR017871">
    <property type="entry name" value="ABC_transporter-like_CS"/>
</dbReference>
<dbReference type="Proteomes" id="UP001260872">
    <property type="component" value="Unassembled WGS sequence"/>
</dbReference>
<dbReference type="InterPro" id="IPR027417">
    <property type="entry name" value="P-loop_NTPase"/>
</dbReference>
<dbReference type="SUPFAM" id="SSF52540">
    <property type="entry name" value="P-loop containing nucleoside triphosphate hydrolases"/>
    <property type="match status" value="1"/>
</dbReference>
<dbReference type="CDD" id="cd03257">
    <property type="entry name" value="ABC_NikE_OppD_transporters"/>
    <property type="match status" value="1"/>
</dbReference>
<dbReference type="PROSITE" id="PS50893">
    <property type="entry name" value="ABC_TRANSPORTER_2"/>
    <property type="match status" value="1"/>
</dbReference>
<evidence type="ECO:0000256" key="9">
    <source>
        <dbReference type="ARBA" id="ARBA00023136"/>
    </source>
</evidence>
<organism evidence="11 12">
    <name type="scientific">Nesterenkonia flava</name>
    <dbReference type="NCBI Taxonomy" id="469799"/>
    <lineage>
        <taxon>Bacteria</taxon>
        <taxon>Bacillati</taxon>
        <taxon>Actinomycetota</taxon>
        <taxon>Actinomycetes</taxon>
        <taxon>Micrococcales</taxon>
        <taxon>Micrococcaceae</taxon>
        <taxon>Nesterenkonia</taxon>
    </lineage>
</organism>